<name>A0A3B0VTV1_9ZZZZ</name>
<feature type="non-terminal residue" evidence="1">
    <location>
        <position position="350"/>
    </location>
</feature>
<protein>
    <submittedName>
        <fullName evidence="1">Uncharacterized protein</fullName>
    </submittedName>
</protein>
<evidence type="ECO:0000313" key="1">
    <source>
        <dbReference type="EMBL" id="VAW43800.1"/>
    </source>
</evidence>
<sequence length="350" mass="37789">MIKNKLVSTQLLLSVGFLLSVQLSHAVKLSIDNSSPINLSEDISYNIVDEVVEISSSDPIVCRNLSGSSNDLNAEIIDPNGDGQIMPLLQNISYSIPSQTFKASVNDDNGVCATNKGSTYGDLIFRNQFSPAAFRYIGLNDQLVRGQTLDYIIRIENIDNAEMEFDLIEYVSSNPATNAAFFESVDTWNCNNHNVSGVDCNEDNVSNKLFNASIPSGGFAEIDVSRTVGTASTFGQPVAFLTVLFIKNGSDEIVGAQVISQSSIVVDNSAPILTWTNGSAIDFTEDENLPHNLSFDVIDNTGVNLTPSYLATAIGSVNDKLNIDGIDVTENQPGEFTVSFDVTPKANQFT</sequence>
<organism evidence="1">
    <name type="scientific">hydrothermal vent metagenome</name>
    <dbReference type="NCBI Taxonomy" id="652676"/>
    <lineage>
        <taxon>unclassified sequences</taxon>
        <taxon>metagenomes</taxon>
        <taxon>ecological metagenomes</taxon>
    </lineage>
</organism>
<reference evidence="1" key="1">
    <citation type="submission" date="2018-06" db="EMBL/GenBank/DDBJ databases">
        <authorList>
            <person name="Zhirakovskaya E."/>
        </authorList>
    </citation>
    <scope>NUCLEOTIDE SEQUENCE</scope>
</reference>
<proteinExistence type="predicted"/>
<dbReference type="EMBL" id="UOFA01000037">
    <property type="protein sequence ID" value="VAW43800.1"/>
    <property type="molecule type" value="Genomic_DNA"/>
</dbReference>
<accession>A0A3B0VTV1</accession>
<dbReference type="AlphaFoldDB" id="A0A3B0VTV1"/>
<gene>
    <name evidence="1" type="ORF">MNBD_GAMMA02-1274</name>
</gene>